<accession>A0ABN3PN49</accession>
<dbReference type="Proteomes" id="UP001501447">
    <property type="component" value="Unassembled WGS sequence"/>
</dbReference>
<proteinExistence type="predicted"/>
<evidence type="ECO:0000313" key="3">
    <source>
        <dbReference type="Proteomes" id="UP001501447"/>
    </source>
</evidence>
<organism evidence="2 3">
    <name type="scientific">Streptomyces axinellae</name>
    <dbReference type="NCBI Taxonomy" id="552788"/>
    <lineage>
        <taxon>Bacteria</taxon>
        <taxon>Bacillati</taxon>
        <taxon>Actinomycetota</taxon>
        <taxon>Actinomycetes</taxon>
        <taxon>Kitasatosporales</taxon>
        <taxon>Streptomycetaceae</taxon>
        <taxon>Streptomyces</taxon>
    </lineage>
</organism>
<dbReference type="RefSeq" id="WP_344561552.1">
    <property type="nucleotide sequence ID" value="NZ_BAAARJ010000001.1"/>
</dbReference>
<dbReference type="InterPro" id="IPR022002">
    <property type="entry name" value="ChsH2_Znr"/>
</dbReference>
<keyword evidence="3" id="KW-1185">Reference proteome</keyword>
<protein>
    <submittedName>
        <fullName evidence="2">Zinc ribbon domain-containing protein</fullName>
    </submittedName>
</protein>
<comment type="caution">
    <text evidence="2">The sequence shown here is derived from an EMBL/GenBank/DDBJ whole genome shotgun (WGS) entry which is preliminary data.</text>
</comment>
<feature type="domain" description="ChsH2 rubredoxin-like zinc ribbon" evidence="1">
    <location>
        <begin position="21"/>
        <end position="52"/>
    </location>
</feature>
<dbReference type="InterPro" id="IPR012340">
    <property type="entry name" value="NA-bd_OB-fold"/>
</dbReference>
<dbReference type="SUPFAM" id="SSF50249">
    <property type="entry name" value="Nucleic acid-binding proteins"/>
    <property type="match status" value="1"/>
</dbReference>
<dbReference type="Pfam" id="PF12172">
    <property type="entry name" value="zf-ChsH2"/>
    <property type="match status" value="1"/>
</dbReference>
<gene>
    <name evidence="2" type="ORF">GCM10009863_04580</name>
</gene>
<evidence type="ECO:0000313" key="2">
    <source>
        <dbReference type="EMBL" id="GAA2594497.1"/>
    </source>
</evidence>
<sequence length="155" mass="16694">MPRTHAPAVEGWFTAEGAAFTLLGTRCRACASVFFPREDLTCRNPGCGSEDLVEVPLSRRGRLWSFTDARYRPPAPYLSDPGSAWEPFVLLAVELAAERLVVLGQAPPGTTTGQLTVGMAAELVPGVLRETGGDGRTLATWNWRPLPADESGTRP</sequence>
<evidence type="ECO:0000259" key="1">
    <source>
        <dbReference type="Pfam" id="PF12172"/>
    </source>
</evidence>
<name>A0ABN3PN49_9ACTN</name>
<dbReference type="EMBL" id="BAAARJ010000001">
    <property type="protein sequence ID" value="GAA2594497.1"/>
    <property type="molecule type" value="Genomic_DNA"/>
</dbReference>
<reference evidence="2 3" key="1">
    <citation type="journal article" date="2019" name="Int. J. Syst. Evol. Microbiol.">
        <title>The Global Catalogue of Microorganisms (GCM) 10K type strain sequencing project: providing services to taxonomists for standard genome sequencing and annotation.</title>
        <authorList>
            <consortium name="The Broad Institute Genomics Platform"/>
            <consortium name="The Broad Institute Genome Sequencing Center for Infectious Disease"/>
            <person name="Wu L."/>
            <person name="Ma J."/>
        </authorList>
    </citation>
    <scope>NUCLEOTIDE SEQUENCE [LARGE SCALE GENOMIC DNA]</scope>
    <source>
        <strain evidence="2 3">JCM 16373</strain>
    </source>
</reference>